<dbReference type="AlphaFoldDB" id="A0A1I7XW95"/>
<dbReference type="InterPro" id="IPR011990">
    <property type="entry name" value="TPR-like_helical_dom_sf"/>
</dbReference>
<feature type="region of interest" description="Disordered" evidence="2">
    <location>
        <begin position="220"/>
        <end position="253"/>
    </location>
</feature>
<accession>A0A1I7XW95</accession>
<protein>
    <submittedName>
        <fullName evidence="5">TPR_REGION domain-containing protein</fullName>
    </submittedName>
</protein>
<reference evidence="5" key="1">
    <citation type="submission" date="2016-11" db="UniProtKB">
        <authorList>
            <consortium name="WormBaseParasite"/>
        </authorList>
    </citation>
    <scope>IDENTIFICATION</scope>
</reference>
<dbReference type="WBParaSite" id="L893_g1010.t1">
    <property type="protein sequence ID" value="L893_g1010.t1"/>
    <property type="gene ID" value="L893_g1010"/>
</dbReference>
<organism evidence="4 5">
    <name type="scientific">Steinernema glaseri</name>
    <dbReference type="NCBI Taxonomy" id="37863"/>
    <lineage>
        <taxon>Eukaryota</taxon>
        <taxon>Metazoa</taxon>
        <taxon>Ecdysozoa</taxon>
        <taxon>Nematoda</taxon>
        <taxon>Chromadorea</taxon>
        <taxon>Rhabditida</taxon>
        <taxon>Tylenchina</taxon>
        <taxon>Panagrolaimomorpha</taxon>
        <taxon>Strongyloidoidea</taxon>
        <taxon>Steinernematidae</taxon>
        <taxon>Steinernema</taxon>
    </lineage>
</organism>
<keyword evidence="3" id="KW-0812">Transmembrane</keyword>
<comment type="similarity">
    <text evidence="1">Belongs to the GET4 family.</text>
</comment>
<proteinExistence type="inferred from homology"/>
<evidence type="ECO:0000313" key="4">
    <source>
        <dbReference type="Proteomes" id="UP000095287"/>
    </source>
</evidence>
<dbReference type="GO" id="GO:0045048">
    <property type="term" value="P:protein insertion into ER membrane"/>
    <property type="evidence" value="ECO:0007669"/>
    <property type="project" value="InterPro"/>
</dbReference>
<dbReference type="GO" id="GO:0071818">
    <property type="term" value="C:BAT3 complex"/>
    <property type="evidence" value="ECO:0007669"/>
    <property type="project" value="TreeGrafter"/>
</dbReference>
<feature type="compositionally biased region" description="Acidic residues" evidence="2">
    <location>
        <begin position="222"/>
        <end position="233"/>
    </location>
</feature>
<evidence type="ECO:0000256" key="1">
    <source>
        <dbReference type="ARBA" id="ARBA00005351"/>
    </source>
</evidence>
<feature type="transmembrane region" description="Helical" evidence="3">
    <location>
        <begin position="40"/>
        <end position="60"/>
    </location>
</feature>
<name>A0A1I7XW95_9BILA</name>
<dbReference type="PANTHER" id="PTHR12875">
    <property type="entry name" value="GOLGI TO ER TRAFFIC PROTEIN 4 HOMOLOG"/>
    <property type="match status" value="1"/>
</dbReference>
<sequence>METVLKWNWVLGATKTKPLSAPDKKVKTEDIAVFSNPITYFWLLVPATVVVVTLCLREYYQRREGNGTRKGAIFFIFAFGVVVNFCCDFAKGFRLGELDWEDLLWKLACLAFAWSVATSIGHKYFRDFKYTHFASGTLTVNDVSVEVRTVTAHKRRVKGKRSLQIDGNIKLKNDKSKDMETIITCLREIYSGPLKLLRIEFPGGHFSGFEPNVYIHGQKQDDETELLEEDDAAGPDPDAREPDNNSLVDSTLGLGSSEEIPLKKVATPGDEQKCDKLKEEEAAIADDMPVVSSVHSDGVVPFLEKRAQRCFDTKNYYEALQVYLTICPRLKAQKKYDALIDSLYGGAMKMIKVGEFASALNLAELFVDVLNESKTKVSEELLDSFET</sequence>
<feature type="transmembrane region" description="Helical" evidence="3">
    <location>
        <begin position="103"/>
        <end position="121"/>
    </location>
</feature>
<keyword evidence="3" id="KW-1133">Transmembrane helix</keyword>
<keyword evidence="3" id="KW-0472">Membrane</keyword>
<dbReference type="PANTHER" id="PTHR12875:SF0">
    <property type="entry name" value="GOLGI TO ER TRAFFIC PROTEIN 4 HOMOLOG"/>
    <property type="match status" value="1"/>
</dbReference>
<evidence type="ECO:0000256" key="2">
    <source>
        <dbReference type="SAM" id="MobiDB-lite"/>
    </source>
</evidence>
<dbReference type="InterPro" id="IPR007317">
    <property type="entry name" value="GET4"/>
</dbReference>
<dbReference type="Gene3D" id="1.25.40.10">
    <property type="entry name" value="Tetratricopeptide repeat domain"/>
    <property type="match status" value="1"/>
</dbReference>
<keyword evidence="4" id="KW-1185">Reference proteome</keyword>
<dbReference type="Pfam" id="PF04190">
    <property type="entry name" value="GET4"/>
    <property type="match status" value="1"/>
</dbReference>
<dbReference type="Proteomes" id="UP000095287">
    <property type="component" value="Unplaced"/>
</dbReference>
<evidence type="ECO:0000313" key="5">
    <source>
        <dbReference type="WBParaSite" id="L893_g1010.t1"/>
    </source>
</evidence>
<feature type="transmembrane region" description="Helical" evidence="3">
    <location>
        <begin position="72"/>
        <end position="91"/>
    </location>
</feature>
<evidence type="ECO:0000256" key="3">
    <source>
        <dbReference type="SAM" id="Phobius"/>
    </source>
</evidence>